<comment type="caution">
    <text evidence="1">The sequence shown here is derived from an EMBL/GenBank/DDBJ whole genome shotgun (WGS) entry which is preliminary data.</text>
</comment>
<dbReference type="EMBL" id="PJNB01000001">
    <property type="protein sequence ID" value="PKW15752.1"/>
    <property type="molecule type" value="Genomic_DNA"/>
</dbReference>
<protein>
    <submittedName>
        <fullName evidence="1">Uncharacterized protein</fullName>
    </submittedName>
</protein>
<gene>
    <name evidence="1" type="ORF">A8926_3505</name>
</gene>
<reference evidence="1" key="1">
    <citation type="submission" date="2017-12" db="EMBL/GenBank/DDBJ databases">
        <title>Sequencing the genomes of 1000 Actinobacteria strains.</title>
        <authorList>
            <person name="Klenk H.-P."/>
        </authorList>
    </citation>
    <scope>NUCLEOTIDE SEQUENCE [LARGE SCALE GENOMIC DNA]</scope>
    <source>
        <strain evidence="1">DSM 44228</strain>
    </source>
</reference>
<keyword evidence="2" id="KW-1185">Reference proteome</keyword>
<dbReference type="OrthoDB" id="88903at2"/>
<dbReference type="Proteomes" id="UP000233786">
    <property type="component" value="Unassembled WGS sequence"/>
</dbReference>
<dbReference type="STRING" id="994479.GCA_000194155_03713"/>
<name>A0A2N3XYN1_SACSN</name>
<proteinExistence type="predicted"/>
<accession>A0A2N3XYN1</accession>
<evidence type="ECO:0000313" key="2">
    <source>
        <dbReference type="Proteomes" id="UP000233786"/>
    </source>
</evidence>
<dbReference type="RefSeq" id="WP_010697045.1">
    <property type="nucleotide sequence ID" value="NZ_CP061007.1"/>
</dbReference>
<organism evidence="1 2">
    <name type="scientific">Saccharopolyspora spinosa</name>
    <dbReference type="NCBI Taxonomy" id="60894"/>
    <lineage>
        <taxon>Bacteria</taxon>
        <taxon>Bacillati</taxon>
        <taxon>Actinomycetota</taxon>
        <taxon>Actinomycetes</taxon>
        <taxon>Pseudonocardiales</taxon>
        <taxon>Pseudonocardiaceae</taxon>
        <taxon>Saccharopolyspora</taxon>
    </lineage>
</organism>
<sequence length="84" mass="8907">MALEQSAEGRFVVLNDQPVEATGEDLLDATGTARALVDLITDSHSSTPFTVAIDAGRGMGKDMGKDSLMLLMQTQLEGRDTPTP</sequence>
<evidence type="ECO:0000313" key="1">
    <source>
        <dbReference type="EMBL" id="PKW15752.1"/>
    </source>
</evidence>
<dbReference type="AlphaFoldDB" id="A0A2N3XYN1"/>